<dbReference type="EMBL" id="CM046506">
    <property type="protein sequence ID" value="KAI8670684.1"/>
    <property type="molecule type" value="Genomic_DNA"/>
</dbReference>
<proteinExistence type="predicted"/>
<name>A0ACC0QYY2_9HYPO</name>
<reference evidence="1" key="1">
    <citation type="submission" date="2022-06" db="EMBL/GenBank/DDBJ databases">
        <title>Fusarium solani species complex genomes reveal bases of compartmentalisation and animal pathogenesis.</title>
        <authorList>
            <person name="Tsai I.J."/>
        </authorList>
    </citation>
    <scope>NUCLEOTIDE SEQUENCE</scope>
    <source>
        <strain evidence="1">Fu6.1</strain>
    </source>
</reference>
<evidence type="ECO:0000313" key="1">
    <source>
        <dbReference type="EMBL" id="KAI8670684.1"/>
    </source>
</evidence>
<gene>
    <name evidence="1" type="ORF">NCS57_00541000</name>
</gene>
<comment type="caution">
    <text evidence="1">The sequence shown here is derived from an EMBL/GenBank/DDBJ whole genome shotgun (WGS) entry which is preliminary data.</text>
</comment>
<keyword evidence="2" id="KW-1185">Reference proteome</keyword>
<sequence>MEISRITAGCKEFNPIGEDDCPLCGPPPWQEEWKPEKKAAADVSEKPGNEGNLSVHFASHLRYLAFQSLRWWDVDIDEEEDEPARSQDAAGFNSKGSAGTTTHEDSTAANIDLDDEELKAFQDSRAHAEEEELLEREKHIPTPATETVKSSIATPARMETLGLFDSLDDFDLRNEIFEAMHESNEGRNFIPADAIIRLASRETVKAELMNSFSDDLVAGLVNYVLTKPAIKVFLILVMCKNISAMDKIRGSGFGDQHLPLDEQIITKDGKQQRQLQSLGQLSDPEPVLAPLRSWKVADRREFLERQWAFMAPVFTTKKFSYKLHNRCPLPFMPFTDEDWPQSATSRGLHGSVREIKVHEAHQKVIPQKDGKPIRIALKTIFPQMSHYFQQEEETLSVIQNIDHQHLIKPIASYQYYHHEEGCFLLPWAERGNLKEFWKTEKTRPLNDSAMMAWMLKQMCGLAEALGILHDKGRRHGDIKPENILLFEEGGYNGTLRIADVGLAKFHAEATERRILLQDRTTTMTGTTRYLSPEFVHGDQIPRVFDVWSLGCVFIEFLIWTLHGYDQLCAFRKASCDHFWDEVQGTFTIHAEVRTWINNIQQILRGSETALESLLDLIQSHMLVLNWKERSPSIDVHAMLAEICRDAQNDTRYLNDPEVESRARTNPPRSSKAAPQTLALPDRPKNWVAPLSGKQGSLDVHVAGPDDGFDSIRPMVEETSRAQQYNKHTSRISRSRADNEFARNLFSNPDWSHTHPSQTPSKLCLECTSLDIWQPGFEFGGLVGDIRARSKGCDLCLLFSQAVSELKLEDSVRFLSRRVGSTMQIMPDGPTILSLYSDPEQLPASPDAQIGCPILPKPGSSSQFAFIKEWLRVCRETHDHGHLPGVRLNSSELPTRVIDLGSLDKPKLRLIAGEAMESHEYVALSHCRGKGMIFRAMRENIETLAMAIDFHRLSHTFKEAIRTARGLNVRYLWIDALCIIQDDQEDWKHEAARMQQVYSNATCVIAASSASSSTEGFLETRRDEPPFATLRSLSGATTYVCKFIDNFAQDTEEAPLNKRGWVLQERALARRTIHFTSTQVYLECGEGVHCESLMKLASDKVAILGDSDFPNSVLEYYKGGRIVLSQNLFKMYSSLKFTNSSDRPVAISGLEKRLMSAFKTRGGYGVLQAFFERNVLWQRPESGSLDSIAYPADRNVPSWSWMSYDGSITYVDAPFGEVDWTKDYESPFEAETGKQYWGIHENNPSPIIKSKSARRFSPSAEPERILERIRFDLETSKYLQPGALRCIVIGKARSFDPEDDALHYVLVITSSSGKPEAYVRVGVGVLLRSLISWGSEEYVEVH</sequence>
<dbReference type="Proteomes" id="UP001065298">
    <property type="component" value="Chromosome 4"/>
</dbReference>
<protein>
    <submittedName>
        <fullName evidence="1">Uncharacterized protein</fullName>
    </submittedName>
</protein>
<organism evidence="1 2">
    <name type="scientific">Fusarium keratoplasticum</name>
    <dbReference type="NCBI Taxonomy" id="1328300"/>
    <lineage>
        <taxon>Eukaryota</taxon>
        <taxon>Fungi</taxon>
        <taxon>Dikarya</taxon>
        <taxon>Ascomycota</taxon>
        <taxon>Pezizomycotina</taxon>
        <taxon>Sordariomycetes</taxon>
        <taxon>Hypocreomycetidae</taxon>
        <taxon>Hypocreales</taxon>
        <taxon>Nectriaceae</taxon>
        <taxon>Fusarium</taxon>
        <taxon>Fusarium solani species complex</taxon>
    </lineage>
</organism>
<accession>A0ACC0QYY2</accession>
<evidence type="ECO:0000313" key="2">
    <source>
        <dbReference type="Proteomes" id="UP001065298"/>
    </source>
</evidence>